<accession>A0ABP7SKR3</accession>
<protein>
    <submittedName>
        <fullName evidence="2">Uncharacterized protein</fullName>
    </submittedName>
</protein>
<dbReference type="EMBL" id="BAAAZX010000021">
    <property type="protein sequence ID" value="GAA4013116.1"/>
    <property type="molecule type" value="Genomic_DNA"/>
</dbReference>
<name>A0ABP7SKR3_9ACTN</name>
<gene>
    <name evidence="2" type="ORF">GCM10022232_64140</name>
</gene>
<feature type="region of interest" description="Disordered" evidence="1">
    <location>
        <begin position="1"/>
        <end position="24"/>
    </location>
</feature>
<evidence type="ECO:0000313" key="2">
    <source>
        <dbReference type="EMBL" id="GAA4013116.1"/>
    </source>
</evidence>
<proteinExistence type="predicted"/>
<evidence type="ECO:0000256" key="1">
    <source>
        <dbReference type="SAM" id="MobiDB-lite"/>
    </source>
</evidence>
<evidence type="ECO:0000313" key="3">
    <source>
        <dbReference type="Proteomes" id="UP001500456"/>
    </source>
</evidence>
<sequence>MGDEHECHTAVGLQPSQEGEDLRLGRDVQGRRRLVRDEQVRIPCQRRRDRDALPHPAGELERVAVGDRVRGQPHLAKAARDLGGGEGPVVACPR</sequence>
<organism evidence="2 3">
    <name type="scientific">Streptomyces plumbiresistens</name>
    <dbReference type="NCBI Taxonomy" id="511811"/>
    <lineage>
        <taxon>Bacteria</taxon>
        <taxon>Bacillati</taxon>
        <taxon>Actinomycetota</taxon>
        <taxon>Actinomycetes</taxon>
        <taxon>Kitasatosporales</taxon>
        <taxon>Streptomycetaceae</taxon>
        <taxon>Streptomyces</taxon>
    </lineage>
</organism>
<dbReference type="Proteomes" id="UP001500456">
    <property type="component" value="Unassembled WGS sequence"/>
</dbReference>
<reference evidence="3" key="1">
    <citation type="journal article" date="2019" name="Int. J. Syst. Evol. Microbiol.">
        <title>The Global Catalogue of Microorganisms (GCM) 10K type strain sequencing project: providing services to taxonomists for standard genome sequencing and annotation.</title>
        <authorList>
            <consortium name="The Broad Institute Genomics Platform"/>
            <consortium name="The Broad Institute Genome Sequencing Center for Infectious Disease"/>
            <person name="Wu L."/>
            <person name="Ma J."/>
        </authorList>
    </citation>
    <scope>NUCLEOTIDE SEQUENCE [LARGE SCALE GENOMIC DNA]</scope>
    <source>
        <strain evidence="3">JCM 16924</strain>
    </source>
</reference>
<keyword evidence="3" id="KW-1185">Reference proteome</keyword>
<comment type="caution">
    <text evidence="2">The sequence shown here is derived from an EMBL/GenBank/DDBJ whole genome shotgun (WGS) entry which is preliminary data.</text>
</comment>